<comment type="similarity">
    <text evidence="1 5">Belongs to the D-isomer specific 2-hydroxyacid dehydrogenase family.</text>
</comment>
<evidence type="ECO:0000259" key="7">
    <source>
        <dbReference type="Pfam" id="PF02826"/>
    </source>
</evidence>
<dbReference type="InterPro" id="IPR006140">
    <property type="entry name" value="D-isomer_DH_NAD-bd"/>
</dbReference>
<evidence type="ECO:0000256" key="5">
    <source>
        <dbReference type="RuleBase" id="RU003719"/>
    </source>
</evidence>
<dbReference type="PROSITE" id="PS00065">
    <property type="entry name" value="D_2_HYDROXYACID_DH_1"/>
    <property type="match status" value="1"/>
</dbReference>
<keyword evidence="9" id="KW-1185">Reference proteome</keyword>
<evidence type="ECO:0000259" key="6">
    <source>
        <dbReference type="Pfam" id="PF00389"/>
    </source>
</evidence>
<dbReference type="InterPro" id="IPR029752">
    <property type="entry name" value="D-isomer_DH_CS1"/>
</dbReference>
<dbReference type="RefSeq" id="WP_244684186.1">
    <property type="nucleotide sequence ID" value="NZ_CP095043.1"/>
</dbReference>
<proteinExistence type="inferred from homology"/>
<dbReference type="Pfam" id="PF00389">
    <property type="entry name" value="2-Hacid_dh"/>
    <property type="match status" value="1"/>
</dbReference>
<evidence type="ECO:0000256" key="3">
    <source>
        <dbReference type="ARBA" id="ARBA00023002"/>
    </source>
</evidence>
<dbReference type="EMBL" id="CP095043">
    <property type="protein sequence ID" value="UOQ59275.1"/>
    <property type="molecule type" value="Genomic_DNA"/>
</dbReference>
<accession>A0ABY4FSM0</accession>
<evidence type="ECO:0000256" key="4">
    <source>
        <dbReference type="ARBA" id="ARBA00023027"/>
    </source>
</evidence>
<keyword evidence="3 5" id="KW-0560">Oxidoreductase</keyword>
<keyword evidence="2" id="KW-0028">Amino-acid biosynthesis</keyword>
<keyword evidence="4" id="KW-0520">NAD</keyword>
<dbReference type="SUPFAM" id="SSF51735">
    <property type="entry name" value="NAD(P)-binding Rossmann-fold domains"/>
    <property type="match status" value="1"/>
</dbReference>
<protein>
    <recommendedName>
        <fullName evidence="10">Oxidoreductase</fullName>
    </recommendedName>
</protein>
<evidence type="ECO:0000313" key="9">
    <source>
        <dbReference type="Proteomes" id="UP000831775"/>
    </source>
</evidence>
<dbReference type="PANTHER" id="PTHR42789:SF1">
    <property type="entry name" value="D-ISOMER SPECIFIC 2-HYDROXYACID DEHYDROGENASE FAMILY PROTEIN (AFU_ORTHOLOGUE AFUA_6G10090)"/>
    <property type="match status" value="1"/>
</dbReference>
<feature type="domain" description="D-isomer specific 2-hydroxyacid dehydrogenase catalytic" evidence="6">
    <location>
        <begin position="31"/>
        <end position="296"/>
    </location>
</feature>
<dbReference type="PANTHER" id="PTHR42789">
    <property type="entry name" value="D-ISOMER SPECIFIC 2-HYDROXYACID DEHYDROGENASE FAMILY PROTEIN (AFU_ORTHOLOGUE AFUA_6G10090)"/>
    <property type="match status" value="1"/>
</dbReference>
<dbReference type="InterPro" id="IPR050857">
    <property type="entry name" value="D-2-hydroxyacid_DH"/>
</dbReference>
<evidence type="ECO:0000256" key="2">
    <source>
        <dbReference type="ARBA" id="ARBA00022605"/>
    </source>
</evidence>
<dbReference type="SUPFAM" id="SSF52283">
    <property type="entry name" value="Formate/glycerate dehydrogenase catalytic domain-like"/>
    <property type="match status" value="1"/>
</dbReference>
<dbReference type="Proteomes" id="UP000831775">
    <property type="component" value="Chromosome"/>
</dbReference>
<dbReference type="Gene3D" id="3.40.50.720">
    <property type="entry name" value="NAD(P)-binding Rossmann-like Domain"/>
    <property type="match status" value="2"/>
</dbReference>
<feature type="domain" description="D-isomer specific 2-hydroxyacid dehydrogenase NAD-binding" evidence="7">
    <location>
        <begin position="101"/>
        <end position="269"/>
    </location>
</feature>
<dbReference type="InterPro" id="IPR006139">
    <property type="entry name" value="D-isomer_2_OHA_DH_cat_dom"/>
</dbReference>
<evidence type="ECO:0008006" key="10">
    <source>
        <dbReference type="Google" id="ProtNLM"/>
    </source>
</evidence>
<dbReference type="Pfam" id="PF02826">
    <property type="entry name" value="2-Hacid_dh_C"/>
    <property type="match status" value="1"/>
</dbReference>
<evidence type="ECO:0000313" key="8">
    <source>
        <dbReference type="EMBL" id="UOQ59275.1"/>
    </source>
</evidence>
<evidence type="ECO:0000256" key="1">
    <source>
        <dbReference type="ARBA" id="ARBA00005854"/>
    </source>
</evidence>
<sequence length="303" mass="31731">MTALVVGLGPVDPALVLPFLGADARFEPHPTVADLAEAEGAIVRAAFDVDRALLDRMPRLRIIARTGVGVERVDLEAAAERGIPVATTPGSNARAVAEGAFAMLLALVKRVPQSHAFVAGGHWGRDPVPVPGDVFGTTLAVIGYGRIGRIVADFGAAFGMEVLVHDPFVQSDVFENVTLAEAVRRADALTLHLPGGDGELIGREVLASARPGLVLVNCARAELVSTDTLEWGLAEGLLEGVGLDVFSEEPIRTHPLAEDPRVLLSPHTSGLSEAAMAATFQMAAEAVANVLQGRYPTFTGNFA</sequence>
<dbReference type="InterPro" id="IPR036291">
    <property type="entry name" value="NAD(P)-bd_dom_sf"/>
</dbReference>
<name>A0ABY4FSM0_9MICO</name>
<gene>
    <name evidence="8" type="ORF">MUN76_09410</name>
</gene>
<organism evidence="8 9">
    <name type="scientific">Leucobacter rhizosphaerae</name>
    <dbReference type="NCBI Taxonomy" id="2932245"/>
    <lineage>
        <taxon>Bacteria</taxon>
        <taxon>Bacillati</taxon>
        <taxon>Actinomycetota</taxon>
        <taxon>Actinomycetes</taxon>
        <taxon>Micrococcales</taxon>
        <taxon>Microbacteriaceae</taxon>
        <taxon>Leucobacter</taxon>
    </lineage>
</organism>
<reference evidence="8 9" key="1">
    <citation type="submission" date="2022-04" db="EMBL/GenBank/DDBJ databases">
        <title>Leucobacter sp. isolated from rhizosphere of onion.</title>
        <authorList>
            <person name="Won M."/>
            <person name="Lee C.-M."/>
            <person name="Woen H.-Y."/>
            <person name="Kwon S.-W."/>
        </authorList>
    </citation>
    <scope>NUCLEOTIDE SEQUENCE [LARGE SCALE GENOMIC DNA]</scope>
    <source>
        <strain evidence="8 9">H25R-14</strain>
    </source>
</reference>